<feature type="domain" description="FAD/NAD(P)-binding" evidence="10">
    <location>
        <begin position="6"/>
        <end position="305"/>
    </location>
</feature>
<dbReference type="Pfam" id="PF07992">
    <property type="entry name" value="Pyr_redox_2"/>
    <property type="match status" value="1"/>
</dbReference>
<dbReference type="EMBL" id="MU032350">
    <property type="protein sequence ID" value="KAF3762132.1"/>
    <property type="molecule type" value="Genomic_DNA"/>
</dbReference>
<dbReference type="OrthoDB" id="371245at2759"/>
<dbReference type="GO" id="GO:0004791">
    <property type="term" value="F:thioredoxin-disulfide reductase (NADPH) activity"/>
    <property type="evidence" value="ECO:0007669"/>
    <property type="project" value="UniProtKB-UniRule"/>
</dbReference>
<keyword evidence="7 8" id="KW-0676">Redox-active center</keyword>
<dbReference type="InterPro" id="IPR050097">
    <property type="entry name" value="Ferredoxin-NADP_redctase_2"/>
</dbReference>
<evidence type="ECO:0000256" key="3">
    <source>
        <dbReference type="ARBA" id="ARBA00022827"/>
    </source>
</evidence>
<dbReference type="FunFam" id="3.50.50.60:FF:000064">
    <property type="entry name" value="Thioredoxin reductase"/>
    <property type="match status" value="1"/>
</dbReference>
<dbReference type="SUPFAM" id="SSF51905">
    <property type="entry name" value="FAD/NAD(P)-binding domain"/>
    <property type="match status" value="1"/>
</dbReference>
<keyword evidence="2 8" id="KW-0285">Flavoprotein</keyword>
<accession>A0A9P4XWJ9</accession>
<name>A0A9P4XWJ9_CRYP1</name>
<evidence type="ECO:0000313" key="12">
    <source>
        <dbReference type="Proteomes" id="UP000803844"/>
    </source>
</evidence>
<dbReference type="PANTHER" id="PTHR48105">
    <property type="entry name" value="THIOREDOXIN REDUCTASE 1-RELATED-RELATED"/>
    <property type="match status" value="1"/>
</dbReference>
<keyword evidence="6" id="KW-1015">Disulfide bond</keyword>
<evidence type="ECO:0000256" key="5">
    <source>
        <dbReference type="ARBA" id="ARBA00023002"/>
    </source>
</evidence>
<dbReference type="AlphaFoldDB" id="A0A9P4XWJ9"/>
<dbReference type="EC" id="1.8.1.9" evidence="8"/>
<comment type="caution">
    <text evidence="11">The sequence shown here is derived from an EMBL/GenBank/DDBJ whole genome shotgun (WGS) entry which is preliminary data.</text>
</comment>
<dbReference type="PROSITE" id="PS00573">
    <property type="entry name" value="PYRIDINE_REDOX_2"/>
    <property type="match status" value="1"/>
</dbReference>
<gene>
    <name evidence="11" type="ORF">M406DRAFT_72159</name>
</gene>
<dbReference type="InterPro" id="IPR008255">
    <property type="entry name" value="Pyr_nucl-diS_OxRdtase_2_AS"/>
</dbReference>
<comment type="cofactor">
    <cofactor evidence="9">
        <name>FAD</name>
        <dbReference type="ChEBI" id="CHEBI:57692"/>
    </cofactor>
    <text evidence="9">Binds 1 FAD per subunit.</text>
</comment>
<dbReference type="GO" id="GO:0005737">
    <property type="term" value="C:cytoplasm"/>
    <property type="evidence" value="ECO:0007669"/>
    <property type="project" value="InterPro"/>
</dbReference>
<dbReference type="PRINTS" id="PR00368">
    <property type="entry name" value="FADPNR"/>
</dbReference>
<evidence type="ECO:0000256" key="8">
    <source>
        <dbReference type="RuleBase" id="RU003880"/>
    </source>
</evidence>
<comment type="subunit">
    <text evidence="8">Homodimer.</text>
</comment>
<keyword evidence="5 8" id="KW-0560">Oxidoreductase</keyword>
<dbReference type="GO" id="GO:0019430">
    <property type="term" value="P:removal of superoxide radicals"/>
    <property type="evidence" value="ECO:0007669"/>
    <property type="project" value="UniProtKB-UniRule"/>
</dbReference>
<keyword evidence="3 8" id="KW-0274">FAD</keyword>
<comment type="similarity">
    <text evidence="1 8">Belongs to the class-II pyridine nucleotide-disulfide oxidoreductase family.</text>
</comment>
<dbReference type="Gene3D" id="3.50.50.60">
    <property type="entry name" value="FAD/NAD(P)-binding domain"/>
    <property type="match status" value="2"/>
</dbReference>
<sequence>MSSHTKVLVIGSGPAAHTAAIYLARANLEPTLYEGFMANGIAAGGQLTTTTDVENFPGFPDGIMGGALMDNMRKQSERFGTKIISETIADLDLSSRPFKYATEWDSDTKHTADTVIIATGATARRLGLVGEDKYWNNGVSACAVCDGAAPIFRKKPLVVIGGGDSAAEEAMFLTKYASHVTVLVRRDQLRASNIMAKRLQNHKDVTIKWNTVGTEIKGDDKGLMSHLVVKNVQTGAEETLEANGLFYAIGHDPASTLVKGQIDTDEDGYIVTKNGTPLTNIEGVYAAGDVQDKRYRQAITSAGSGCMAALEAEKFLSEHEEAEAPVTAEQNWGEKA</sequence>
<evidence type="ECO:0000256" key="4">
    <source>
        <dbReference type="ARBA" id="ARBA00022857"/>
    </source>
</evidence>
<evidence type="ECO:0000256" key="6">
    <source>
        <dbReference type="ARBA" id="ARBA00023157"/>
    </source>
</evidence>
<dbReference type="InterPro" id="IPR036188">
    <property type="entry name" value="FAD/NAD-bd_sf"/>
</dbReference>
<evidence type="ECO:0000256" key="1">
    <source>
        <dbReference type="ARBA" id="ARBA00009333"/>
    </source>
</evidence>
<dbReference type="InterPro" id="IPR005982">
    <property type="entry name" value="Thioredox_Rdtase"/>
</dbReference>
<dbReference type="RefSeq" id="XP_040773111.1">
    <property type="nucleotide sequence ID" value="XM_040925523.1"/>
</dbReference>
<protein>
    <recommendedName>
        <fullName evidence="8">Thioredoxin reductase</fullName>
        <ecNumber evidence="8">1.8.1.9</ecNumber>
    </recommendedName>
</protein>
<dbReference type="GeneID" id="63842652"/>
<reference evidence="11" key="1">
    <citation type="journal article" date="2020" name="Phytopathology">
        <title>Genome sequence of the chestnut blight fungus Cryphonectria parasitica EP155: A fundamental resource for an archetypical invasive plant pathogen.</title>
        <authorList>
            <person name="Crouch J.A."/>
            <person name="Dawe A."/>
            <person name="Aerts A."/>
            <person name="Barry K."/>
            <person name="Churchill A.C.L."/>
            <person name="Grimwood J."/>
            <person name="Hillman B."/>
            <person name="Milgroom M.G."/>
            <person name="Pangilinan J."/>
            <person name="Smith M."/>
            <person name="Salamov A."/>
            <person name="Schmutz J."/>
            <person name="Yadav J."/>
            <person name="Grigoriev I.V."/>
            <person name="Nuss D."/>
        </authorList>
    </citation>
    <scope>NUCLEOTIDE SEQUENCE</scope>
    <source>
        <strain evidence="11">EP155</strain>
    </source>
</reference>
<evidence type="ECO:0000256" key="9">
    <source>
        <dbReference type="RuleBase" id="RU003881"/>
    </source>
</evidence>
<evidence type="ECO:0000256" key="2">
    <source>
        <dbReference type="ARBA" id="ARBA00022630"/>
    </source>
</evidence>
<dbReference type="NCBIfam" id="TIGR01292">
    <property type="entry name" value="TRX_reduct"/>
    <property type="match status" value="1"/>
</dbReference>
<comment type="catalytic activity">
    <reaction evidence="8">
        <text>[thioredoxin]-dithiol + NADP(+) = [thioredoxin]-disulfide + NADPH + H(+)</text>
        <dbReference type="Rhea" id="RHEA:20345"/>
        <dbReference type="Rhea" id="RHEA-COMP:10698"/>
        <dbReference type="Rhea" id="RHEA-COMP:10700"/>
        <dbReference type="ChEBI" id="CHEBI:15378"/>
        <dbReference type="ChEBI" id="CHEBI:29950"/>
        <dbReference type="ChEBI" id="CHEBI:50058"/>
        <dbReference type="ChEBI" id="CHEBI:57783"/>
        <dbReference type="ChEBI" id="CHEBI:58349"/>
        <dbReference type="EC" id="1.8.1.9"/>
    </reaction>
</comment>
<evidence type="ECO:0000313" key="11">
    <source>
        <dbReference type="EMBL" id="KAF3762132.1"/>
    </source>
</evidence>
<evidence type="ECO:0000256" key="7">
    <source>
        <dbReference type="ARBA" id="ARBA00023284"/>
    </source>
</evidence>
<keyword evidence="12" id="KW-1185">Reference proteome</keyword>
<dbReference type="InterPro" id="IPR023753">
    <property type="entry name" value="FAD/NAD-binding_dom"/>
</dbReference>
<evidence type="ECO:0000259" key="10">
    <source>
        <dbReference type="Pfam" id="PF07992"/>
    </source>
</evidence>
<organism evidence="11 12">
    <name type="scientific">Cryphonectria parasitica (strain ATCC 38755 / EP155)</name>
    <dbReference type="NCBI Taxonomy" id="660469"/>
    <lineage>
        <taxon>Eukaryota</taxon>
        <taxon>Fungi</taxon>
        <taxon>Dikarya</taxon>
        <taxon>Ascomycota</taxon>
        <taxon>Pezizomycotina</taxon>
        <taxon>Sordariomycetes</taxon>
        <taxon>Sordariomycetidae</taxon>
        <taxon>Diaporthales</taxon>
        <taxon>Cryphonectriaceae</taxon>
        <taxon>Cryphonectria-Endothia species complex</taxon>
        <taxon>Cryphonectria</taxon>
    </lineage>
</organism>
<dbReference type="Proteomes" id="UP000803844">
    <property type="component" value="Unassembled WGS sequence"/>
</dbReference>
<keyword evidence="4 9" id="KW-0521">NADP</keyword>
<dbReference type="PRINTS" id="PR00469">
    <property type="entry name" value="PNDRDTASEII"/>
</dbReference>
<proteinExistence type="inferred from homology"/>